<dbReference type="Proteomes" id="UP000038045">
    <property type="component" value="Unplaced"/>
</dbReference>
<evidence type="ECO:0000313" key="12">
    <source>
        <dbReference type="Proteomes" id="UP000038045"/>
    </source>
</evidence>
<sequence length="179" mass="20607">MHNLWSRFNNLLAFTLTVLAAATFAAFVSSYLIHGTAVTTLDATNVRVKNVPSRIPGGHNNDFAHMQLNIEADLTSVFNWNVKELFVYLVAEYKSKNNAFNQVTLWDQVVLRNDRVVINEKNIYPEYYFFDDGSNLLKHDNVSLTLNWEVIPNAGFMFHERVKGSHRIRFPSTYTTGRF</sequence>
<dbReference type="AlphaFoldDB" id="A0A0N4ZFD3"/>
<dbReference type="Pfam" id="PF04573">
    <property type="entry name" value="SPC22"/>
    <property type="match status" value="1"/>
</dbReference>
<evidence type="ECO:0000256" key="4">
    <source>
        <dbReference type="ARBA" id="ARBA00022824"/>
    </source>
</evidence>
<evidence type="ECO:0000256" key="7">
    <source>
        <dbReference type="ARBA" id="ARBA00023136"/>
    </source>
</evidence>
<reference evidence="13" key="1">
    <citation type="submission" date="2017-02" db="UniProtKB">
        <authorList>
            <consortium name="WormBaseParasite"/>
        </authorList>
    </citation>
    <scope>IDENTIFICATION</scope>
</reference>
<comment type="function">
    <text evidence="9">Essential component of the signal peptidase complex (SPC) which catalyzes the cleavage of N-terminal signal sequences from nascent proteins as they are translocated into the lumen of the endoplasmic reticulum. Essential for the SPC catalytic activity, possibly by stabilizing and positioning the active center of the complex close to the lumenal surface.</text>
</comment>
<keyword evidence="11" id="KW-0732">Signal</keyword>
<keyword evidence="12" id="KW-1185">Reference proteome</keyword>
<name>A0A0N4ZFD3_PARTI</name>
<feature type="chain" id="PRO_5005891631" description="Signal peptidase complex subunit 3" evidence="11">
    <location>
        <begin position="21"/>
        <end position="179"/>
    </location>
</feature>
<evidence type="ECO:0000256" key="5">
    <source>
        <dbReference type="ARBA" id="ARBA00022968"/>
    </source>
</evidence>
<comment type="subcellular location">
    <subcellularLocation>
        <location evidence="1">Endoplasmic reticulum membrane</location>
        <topology evidence="1">Single-pass type II membrane protein</topology>
    </subcellularLocation>
</comment>
<evidence type="ECO:0000256" key="6">
    <source>
        <dbReference type="ARBA" id="ARBA00022989"/>
    </source>
</evidence>
<dbReference type="PANTHER" id="PTHR12804">
    <property type="entry name" value="MICROSOMAL SIGNAL PEPTIDASE 23 KD SUBUNIT SPC22/23"/>
    <property type="match status" value="1"/>
</dbReference>
<dbReference type="InterPro" id="IPR007653">
    <property type="entry name" value="SPC3"/>
</dbReference>
<evidence type="ECO:0000256" key="3">
    <source>
        <dbReference type="ARBA" id="ARBA00022692"/>
    </source>
</evidence>
<dbReference type="WBParaSite" id="PTRK_0000646400.1">
    <property type="protein sequence ID" value="PTRK_0000646400.1"/>
    <property type="gene ID" value="PTRK_0000646400"/>
</dbReference>
<protein>
    <recommendedName>
        <fullName evidence="8 10">Signal peptidase complex subunit 3</fullName>
    </recommendedName>
</protein>
<keyword evidence="5" id="KW-0735">Signal-anchor</keyword>
<dbReference type="PIRSF" id="PIRSF016089">
    <property type="entry name" value="SPC22"/>
    <property type="match status" value="1"/>
</dbReference>
<comment type="similarity">
    <text evidence="2 10">Belongs to the SPCS3 family.</text>
</comment>
<evidence type="ECO:0000313" key="13">
    <source>
        <dbReference type="WBParaSite" id="PTRK_0000646400.1"/>
    </source>
</evidence>
<keyword evidence="6" id="KW-1133">Transmembrane helix</keyword>
<evidence type="ECO:0000256" key="8">
    <source>
        <dbReference type="ARBA" id="ARBA00029556"/>
    </source>
</evidence>
<evidence type="ECO:0000256" key="10">
    <source>
        <dbReference type="PIRNR" id="PIRNR016089"/>
    </source>
</evidence>
<dbReference type="PANTHER" id="PTHR12804:SF0">
    <property type="entry name" value="SIGNAL PEPTIDASE COMPLEX SUBUNIT 3"/>
    <property type="match status" value="1"/>
</dbReference>
<organism evidence="12 13">
    <name type="scientific">Parastrongyloides trichosuri</name>
    <name type="common">Possum-specific nematode worm</name>
    <dbReference type="NCBI Taxonomy" id="131310"/>
    <lineage>
        <taxon>Eukaryota</taxon>
        <taxon>Metazoa</taxon>
        <taxon>Ecdysozoa</taxon>
        <taxon>Nematoda</taxon>
        <taxon>Chromadorea</taxon>
        <taxon>Rhabditida</taxon>
        <taxon>Tylenchina</taxon>
        <taxon>Panagrolaimomorpha</taxon>
        <taxon>Strongyloidoidea</taxon>
        <taxon>Strongyloididae</taxon>
        <taxon>Parastrongyloides</taxon>
    </lineage>
</organism>
<dbReference type="GO" id="GO:0005787">
    <property type="term" value="C:signal peptidase complex"/>
    <property type="evidence" value="ECO:0007669"/>
    <property type="project" value="UniProtKB-UniRule"/>
</dbReference>
<dbReference type="GO" id="GO:0045047">
    <property type="term" value="P:protein targeting to ER"/>
    <property type="evidence" value="ECO:0007669"/>
    <property type="project" value="TreeGrafter"/>
</dbReference>
<dbReference type="STRING" id="131310.A0A0N4ZFD3"/>
<keyword evidence="7 10" id="KW-0472">Membrane</keyword>
<keyword evidence="3" id="KW-0812">Transmembrane</keyword>
<keyword evidence="4 10" id="KW-0256">Endoplasmic reticulum</keyword>
<accession>A0A0N4ZFD3</accession>
<feature type="signal peptide" evidence="11">
    <location>
        <begin position="1"/>
        <end position="20"/>
    </location>
</feature>
<evidence type="ECO:0000256" key="2">
    <source>
        <dbReference type="ARBA" id="ARBA00009289"/>
    </source>
</evidence>
<evidence type="ECO:0000256" key="1">
    <source>
        <dbReference type="ARBA" id="ARBA00004648"/>
    </source>
</evidence>
<proteinExistence type="inferred from homology"/>
<evidence type="ECO:0000256" key="11">
    <source>
        <dbReference type="SAM" id="SignalP"/>
    </source>
</evidence>
<evidence type="ECO:0000256" key="9">
    <source>
        <dbReference type="ARBA" id="ARBA00046080"/>
    </source>
</evidence>
<dbReference type="GO" id="GO:0006465">
    <property type="term" value="P:signal peptide processing"/>
    <property type="evidence" value="ECO:0007669"/>
    <property type="project" value="UniProtKB-UniRule"/>
</dbReference>